<keyword evidence="5" id="KW-0560">Oxidoreductase</keyword>
<comment type="caution">
    <text evidence="8">The sequence shown here is derived from an EMBL/GenBank/DDBJ whole genome shotgun (WGS) entry which is preliminary data.</text>
</comment>
<feature type="compositionally biased region" description="Low complexity" evidence="7">
    <location>
        <begin position="85"/>
        <end position="101"/>
    </location>
</feature>
<dbReference type="GO" id="GO:0005739">
    <property type="term" value="C:mitochondrion"/>
    <property type="evidence" value="ECO:0007669"/>
    <property type="project" value="UniProtKB-SubCell"/>
</dbReference>
<proteinExistence type="inferred from homology"/>
<comment type="subcellular location">
    <subcellularLocation>
        <location evidence="2">Mitochondrion</location>
    </subcellularLocation>
</comment>
<dbReference type="Proteomes" id="UP001362999">
    <property type="component" value="Unassembled WGS sequence"/>
</dbReference>
<evidence type="ECO:0000256" key="6">
    <source>
        <dbReference type="ARBA" id="ARBA00023128"/>
    </source>
</evidence>
<gene>
    <name evidence="8" type="ORF">R3P38DRAFT_3124542</name>
</gene>
<name>A0AAV9ZC86_9AGAR</name>
<keyword evidence="9" id="KW-1185">Reference proteome</keyword>
<evidence type="ECO:0000256" key="7">
    <source>
        <dbReference type="SAM" id="MobiDB-lite"/>
    </source>
</evidence>
<evidence type="ECO:0000313" key="8">
    <source>
        <dbReference type="EMBL" id="KAK6977445.1"/>
    </source>
</evidence>
<evidence type="ECO:0000256" key="5">
    <source>
        <dbReference type="ARBA" id="ARBA00023002"/>
    </source>
</evidence>
<accession>A0AAV9ZC86</accession>
<comment type="similarity">
    <text evidence="3">Belongs to the FMP46 family.</text>
</comment>
<evidence type="ECO:0000313" key="9">
    <source>
        <dbReference type="Proteomes" id="UP001362999"/>
    </source>
</evidence>
<dbReference type="AlphaFoldDB" id="A0AAV9ZC86"/>
<evidence type="ECO:0000256" key="3">
    <source>
        <dbReference type="ARBA" id="ARBA00009734"/>
    </source>
</evidence>
<reference evidence="8 9" key="1">
    <citation type="journal article" date="2024" name="J Genomics">
        <title>Draft genome sequencing and assembly of Favolaschia claudopus CIRM-BRFM 2984 isolated from oak limbs.</title>
        <authorList>
            <person name="Navarro D."/>
            <person name="Drula E."/>
            <person name="Chaduli D."/>
            <person name="Cazenave R."/>
            <person name="Ahrendt S."/>
            <person name="Wang J."/>
            <person name="Lipzen A."/>
            <person name="Daum C."/>
            <person name="Barry K."/>
            <person name="Grigoriev I.V."/>
            <person name="Favel A."/>
            <person name="Rosso M.N."/>
            <person name="Martin F."/>
        </authorList>
    </citation>
    <scope>NUCLEOTIDE SEQUENCE [LARGE SCALE GENOMIC DNA]</scope>
    <source>
        <strain evidence="8 9">CIRM-BRFM 2984</strain>
    </source>
</reference>
<evidence type="ECO:0000256" key="2">
    <source>
        <dbReference type="ARBA" id="ARBA00004173"/>
    </source>
</evidence>
<protein>
    <submittedName>
        <fullName evidence="8">DUF1687-domain-containing protein</fullName>
    </submittedName>
</protein>
<dbReference type="EMBL" id="JAWWNJ010000168">
    <property type="protein sequence ID" value="KAK6977445.1"/>
    <property type="molecule type" value="Genomic_DNA"/>
</dbReference>
<evidence type="ECO:0000256" key="1">
    <source>
        <dbReference type="ARBA" id="ARBA00002963"/>
    </source>
</evidence>
<dbReference type="PANTHER" id="PTHR28071">
    <property type="entry name" value="REDOX PROTEIN FMP46, MITOCHONDRIAL-RELATED"/>
    <property type="match status" value="1"/>
</dbReference>
<dbReference type="PANTHER" id="PTHR28071:SF1">
    <property type="entry name" value="REDOX PROTEIN FMP46, MITOCHONDRIAL-RELATED"/>
    <property type="match status" value="1"/>
</dbReference>
<sequence>MFKRTLFSGWTRTTHEISIFHNPSSPPSVKALGLLRSALSEAYPPGKSKSPLTFNLEVVEAPPNADQLRTIMSYLPSNNTQSRPASSVFLSAHPSSSSSEGAELSAIVDLGRDKPNTFKWPVIVDWNAGKASVGDADGAAGILELLRQQRDGDAPKE</sequence>
<dbReference type="SUPFAM" id="SSF52833">
    <property type="entry name" value="Thioredoxin-like"/>
    <property type="match status" value="1"/>
</dbReference>
<dbReference type="InterPro" id="IPR036249">
    <property type="entry name" value="Thioredoxin-like_sf"/>
</dbReference>
<keyword evidence="4" id="KW-0809">Transit peptide</keyword>
<comment type="function">
    <text evidence="1">Putative mitochondrial redox protein which could be involved in the reduction of small toxic molecules.</text>
</comment>
<keyword evidence="6" id="KW-0496">Mitochondrion</keyword>
<feature type="region of interest" description="Disordered" evidence="7">
    <location>
        <begin position="76"/>
        <end position="101"/>
    </location>
</feature>
<organism evidence="8 9">
    <name type="scientific">Favolaschia claudopus</name>
    <dbReference type="NCBI Taxonomy" id="2862362"/>
    <lineage>
        <taxon>Eukaryota</taxon>
        <taxon>Fungi</taxon>
        <taxon>Dikarya</taxon>
        <taxon>Basidiomycota</taxon>
        <taxon>Agaricomycotina</taxon>
        <taxon>Agaricomycetes</taxon>
        <taxon>Agaricomycetidae</taxon>
        <taxon>Agaricales</taxon>
        <taxon>Marasmiineae</taxon>
        <taxon>Mycenaceae</taxon>
        <taxon>Favolaschia</taxon>
    </lineage>
</organism>
<dbReference type="Gene3D" id="3.40.30.10">
    <property type="entry name" value="Glutaredoxin"/>
    <property type="match status" value="1"/>
</dbReference>
<dbReference type="InterPro" id="IPR012882">
    <property type="entry name" value="Fmp46"/>
</dbReference>
<dbReference type="Pfam" id="PF07955">
    <property type="entry name" value="DUF1687"/>
    <property type="match status" value="1"/>
</dbReference>
<dbReference type="GO" id="GO:0016491">
    <property type="term" value="F:oxidoreductase activity"/>
    <property type="evidence" value="ECO:0007669"/>
    <property type="project" value="UniProtKB-KW"/>
</dbReference>
<evidence type="ECO:0000256" key="4">
    <source>
        <dbReference type="ARBA" id="ARBA00022946"/>
    </source>
</evidence>